<evidence type="ECO:0000259" key="3">
    <source>
        <dbReference type="Pfam" id="PF13251"/>
    </source>
</evidence>
<protein>
    <recommendedName>
        <fullName evidence="1">HEAT repeat-containing protein 6</fullName>
    </recommendedName>
</protein>
<feature type="region of interest" description="Disordered" evidence="2">
    <location>
        <begin position="279"/>
        <end position="326"/>
    </location>
</feature>
<gene>
    <name evidence="4" type="ORF">CVLEPA_LOCUS14584</name>
</gene>
<dbReference type="InterPro" id="IPR011989">
    <property type="entry name" value="ARM-like"/>
</dbReference>
<dbReference type="Pfam" id="PF13251">
    <property type="entry name" value="DUF4042"/>
    <property type="match status" value="1"/>
</dbReference>
<name>A0ABP0FV64_CLALP</name>
<comment type="caution">
    <text evidence="4">The sequence shown here is derived from an EMBL/GenBank/DDBJ whole genome shotgun (WGS) entry which is preliminary data.</text>
</comment>
<accession>A0ABP0FV64</accession>
<dbReference type="PANTHER" id="PTHR13366:SF0">
    <property type="entry name" value="HEAT REPEAT-CONTAINING PROTEIN 6"/>
    <property type="match status" value="1"/>
</dbReference>
<feature type="domain" description="DUF4042" evidence="3">
    <location>
        <begin position="396"/>
        <end position="570"/>
    </location>
</feature>
<dbReference type="EMBL" id="CAWYQH010000097">
    <property type="protein sequence ID" value="CAK8683516.1"/>
    <property type="molecule type" value="Genomic_DNA"/>
</dbReference>
<evidence type="ECO:0000313" key="4">
    <source>
        <dbReference type="EMBL" id="CAK8683516.1"/>
    </source>
</evidence>
<sequence>MDTWLPDDIFKELYMELIHIPPKHCDKPKLLGVLTKLNQLNYKERLPFITRWTCTDMLLHLIGILKEFGQEEIFLIHLCQLIVNVAAKQKIVICSMSVSVILHGLREVWLQVLANYNGIPNDKCTHVLGAISAVTFGNGAYIIPELLEWLIGRDGRSGSISGLLQAPISLELKKVCLQCLSGLCLTSESREKLTEDHMHICLQLFIDALHSIPSIKDVAHYRVVFASHKGLQHILDGSNGIHVHEIGSFLAILKKHLVFGLPAQSKELPSILQPLPVPHTLQPNAKVSQVEPVSHQSSKKKKKRRTRKPNAKNRTDSDTSQPSPIKNMQDLLSENVKSLNLLTPKSLQKFPVNRGPSFDGAKSDSDVLKMLGASSESDYSDTEGGQLSAMTSFAHKIRQMAIGSLLLIVRKTNKLIMLGYWNSFIPGTSSPNDVSLLSCIIHDPGPKARVAALMVVCAMLEGSRSFLGLATQETVSTSFISFSAMLASSVHDIHDVLLKAISRERSALVQVHILKALSSLAANAPYTKLNKGLVSGIISEVRKIMFSSHDVDCRVGALNVLISILSSDPALLEVACSITETEIPASSSTEHHNGKCLAKPLSALNLKSQSWLITDCMGLCLQASDTADTPLPLRIAALQLLTTTSRQYFVVIKPYLKELTTVIHYCMTTDNTTVQLHVFKLLEEIGRSLLKHQQNEEFVSDSLALWEELLSGPIQVATQEDIYFVNRSHICDFLSTIGPIVFEKLPQKLQLFAQTLLMGLTSDENYLVRSASIRSLAVFIMFPVLRRDICFVEDVAGCIIKLMKDSVKSVQSNAAWSFGNFTDAIIINVETDTDSFSLKEIGNSLLMELFDIAIHTFDTDSKDKVRFNMMRVLGNMLRLFNEYHVHNERFCTKIFQAKSLIIKAMLKDSLMKVRWNACLACGNMLGNRKLPVGKPEWTDDVVDALCSTVASSKNYKVKIKATVALGCPEKRDSYGKKFSSVYMCIVNTLLSSDDEAVDFGEYKFKDKLQEEIIYTLLHLTKLIVVDDMPSIISSVQDKVTINLIQFQLAKWYKTIKKPNEESRKEPESYAALGQYTSDQKLEFFNNACSHWKQVIRTYFNTGNEKEPSFDIHLASVISEIFLIPSSE</sequence>
<feature type="compositionally biased region" description="Basic residues" evidence="2">
    <location>
        <begin position="297"/>
        <end position="311"/>
    </location>
</feature>
<dbReference type="Proteomes" id="UP001642483">
    <property type="component" value="Unassembled WGS sequence"/>
</dbReference>
<proteinExistence type="predicted"/>
<dbReference type="SUPFAM" id="SSF48371">
    <property type="entry name" value="ARM repeat"/>
    <property type="match status" value="1"/>
</dbReference>
<evidence type="ECO:0000256" key="1">
    <source>
        <dbReference type="ARBA" id="ARBA00015263"/>
    </source>
</evidence>
<dbReference type="PANTHER" id="PTHR13366">
    <property type="entry name" value="MALARIA ANTIGEN-RELATED"/>
    <property type="match status" value="1"/>
</dbReference>
<evidence type="ECO:0000256" key="2">
    <source>
        <dbReference type="SAM" id="MobiDB-lite"/>
    </source>
</evidence>
<dbReference type="InterPro" id="IPR016024">
    <property type="entry name" value="ARM-type_fold"/>
</dbReference>
<keyword evidence="5" id="KW-1185">Reference proteome</keyword>
<evidence type="ECO:0000313" key="5">
    <source>
        <dbReference type="Proteomes" id="UP001642483"/>
    </source>
</evidence>
<reference evidence="4 5" key="1">
    <citation type="submission" date="2024-02" db="EMBL/GenBank/DDBJ databases">
        <authorList>
            <person name="Daric V."/>
            <person name="Darras S."/>
        </authorList>
    </citation>
    <scope>NUCLEOTIDE SEQUENCE [LARGE SCALE GENOMIC DNA]</scope>
</reference>
<organism evidence="4 5">
    <name type="scientific">Clavelina lepadiformis</name>
    <name type="common">Light-bulb sea squirt</name>
    <name type="synonym">Ascidia lepadiformis</name>
    <dbReference type="NCBI Taxonomy" id="159417"/>
    <lineage>
        <taxon>Eukaryota</taxon>
        <taxon>Metazoa</taxon>
        <taxon>Chordata</taxon>
        <taxon>Tunicata</taxon>
        <taxon>Ascidiacea</taxon>
        <taxon>Aplousobranchia</taxon>
        <taxon>Clavelinidae</taxon>
        <taxon>Clavelina</taxon>
    </lineage>
</organism>
<dbReference type="Gene3D" id="1.25.10.10">
    <property type="entry name" value="Leucine-rich Repeat Variant"/>
    <property type="match status" value="2"/>
</dbReference>
<dbReference type="InterPro" id="IPR052107">
    <property type="entry name" value="HEAT6"/>
</dbReference>
<dbReference type="InterPro" id="IPR025283">
    <property type="entry name" value="DUF4042"/>
</dbReference>